<dbReference type="InterPro" id="IPR037171">
    <property type="entry name" value="NagB/RpiA_transferase-like"/>
</dbReference>
<dbReference type="GO" id="GO:0003743">
    <property type="term" value="F:translation initiation factor activity"/>
    <property type="evidence" value="ECO:0007669"/>
    <property type="project" value="UniProtKB-KW"/>
</dbReference>
<evidence type="ECO:0000256" key="1">
    <source>
        <dbReference type="ARBA" id="ARBA00004514"/>
    </source>
</evidence>
<dbReference type="Proteomes" id="UP000275385">
    <property type="component" value="Unassembled WGS sequence"/>
</dbReference>
<comment type="similarity">
    <text evidence="2 9">Belongs to the eIF-2B alpha/beta/delta subunits family.</text>
</comment>
<keyword evidence="12" id="KW-1185">Reference proteome</keyword>
<proteinExistence type="inferred from homology"/>
<comment type="subunit">
    <text evidence="8">Component of the translation initiation factor 2B (eIF2B) complex which is a heterodecamer of two sets of five different subunits: alpha, beta, gamma, delta and epsilon. Subunits alpha, beta and delta comprise a regulatory subcomplex and subunits epsilon and gamma comprise a catalytic subcomplex. Within the complex, the hexameric regulatory complex resides at the center, with the two heterodimeric catalytic subcomplexes bound on opposite sides.</text>
</comment>
<evidence type="ECO:0000256" key="4">
    <source>
        <dbReference type="ARBA" id="ARBA00022540"/>
    </source>
</evidence>
<gene>
    <name evidence="11" type="primary">GCD7</name>
    <name evidence="11" type="ORF">DL546_009573</name>
</gene>
<dbReference type="Gene3D" id="3.40.50.10470">
    <property type="entry name" value="Translation initiation factor eif-2b, domain 2"/>
    <property type="match status" value="1"/>
</dbReference>
<dbReference type="InterPro" id="IPR000649">
    <property type="entry name" value="IF-2B-related"/>
</dbReference>
<evidence type="ECO:0000256" key="7">
    <source>
        <dbReference type="ARBA" id="ARBA00044228"/>
    </source>
</evidence>
<evidence type="ECO:0000256" key="2">
    <source>
        <dbReference type="ARBA" id="ARBA00007251"/>
    </source>
</evidence>
<keyword evidence="4" id="KW-0396">Initiation factor</keyword>
<protein>
    <recommendedName>
        <fullName evidence="6">Translation initiation factor eIF2B subunit beta</fullName>
    </recommendedName>
    <alternativeName>
        <fullName evidence="7">eIF2B GDP-GTP exchange factor subunit beta</fullName>
    </alternativeName>
</protein>
<feature type="compositionally biased region" description="Polar residues" evidence="10">
    <location>
        <begin position="129"/>
        <end position="142"/>
    </location>
</feature>
<evidence type="ECO:0000256" key="6">
    <source>
        <dbReference type="ARBA" id="ARBA00044122"/>
    </source>
</evidence>
<name>A0A420YP70_9PEZI</name>
<dbReference type="InterPro" id="IPR042529">
    <property type="entry name" value="IF_2B-like_C"/>
</dbReference>
<comment type="subcellular location">
    <subcellularLocation>
        <location evidence="1">Cytoplasm</location>
        <location evidence="1">Cytosol</location>
    </subcellularLocation>
</comment>
<dbReference type="InterPro" id="IPR027363">
    <property type="entry name" value="M1Pi_N"/>
</dbReference>
<dbReference type="GO" id="GO:0005829">
    <property type="term" value="C:cytosol"/>
    <property type="evidence" value="ECO:0007669"/>
    <property type="project" value="UniProtKB-SubCell"/>
</dbReference>
<dbReference type="Pfam" id="PF01008">
    <property type="entry name" value="IF-2B"/>
    <property type="match status" value="1"/>
</dbReference>
<dbReference type="InterPro" id="IPR051855">
    <property type="entry name" value="eIF2B_beta_subunit"/>
</dbReference>
<sequence length="426" mass="45080">MAPLLAGYAPNLEKFLKTLKGQSLEASTEGLIALLKRRQIRGAEACAFATARVLLQVVAKSKWTDVDQLLANVQKVGARLTHAAPRELVIGNIVRRVLGLIRDEASEERNADNEGSLMDSVSDLQTLQPSAATATSSGSQRPGPNPIKPTLTPAASFVSKSLFNLLSVVDPAESFTTGSPVTGSSTPIQQNSSATALKSEVIDGIEEIMDELSQADDQIAGFADVQIHPGDHILAYQPTATVEKFLVRAASKRHFTALIASGTPSPKGPEAYASLKKKLAAAGVRTVHVMSGSYAAYLPKVSKVILPAHAVLANGAIIADGGAACVARAAREYSKPVIVLSGVYKLCPENSSEVEDPIELGDSSAYVPFTDGPLVDGVDVESAVSELVPADLVDMYITNLGPHTRDHLDDILADHYKVEDIDFPLQ</sequence>
<evidence type="ECO:0000256" key="8">
    <source>
        <dbReference type="ARBA" id="ARBA00046432"/>
    </source>
</evidence>
<evidence type="ECO:0000256" key="9">
    <source>
        <dbReference type="RuleBase" id="RU003814"/>
    </source>
</evidence>
<organism evidence="11 12">
    <name type="scientific">Coniochaeta pulveracea</name>
    <dbReference type="NCBI Taxonomy" id="177199"/>
    <lineage>
        <taxon>Eukaryota</taxon>
        <taxon>Fungi</taxon>
        <taxon>Dikarya</taxon>
        <taxon>Ascomycota</taxon>
        <taxon>Pezizomycotina</taxon>
        <taxon>Sordariomycetes</taxon>
        <taxon>Sordariomycetidae</taxon>
        <taxon>Coniochaetales</taxon>
        <taxon>Coniochaetaceae</taxon>
        <taxon>Coniochaeta</taxon>
    </lineage>
</organism>
<evidence type="ECO:0000256" key="10">
    <source>
        <dbReference type="SAM" id="MobiDB-lite"/>
    </source>
</evidence>
<dbReference type="OrthoDB" id="269919at2759"/>
<accession>A0A420YP70</accession>
<dbReference type="PANTHER" id="PTHR45859">
    <property type="entry name" value="TRANSLATION INITIATION FACTOR EIF-2B SUBUNIT BETA"/>
    <property type="match status" value="1"/>
</dbReference>
<evidence type="ECO:0000256" key="3">
    <source>
        <dbReference type="ARBA" id="ARBA00022490"/>
    </source>
</evidence>
<feature type="region of interest" description="Disordered" evidence="10">
    <location>
        <begin position="129"/>
        <end position="151"/>
    </location>
</feature>
<dbReference type="Gene3D" id="1.20.120.420">
    <property type="entry name" value="translation initiation factor eif-2b, domain 1"/>
    <property type="match status" value="1"/>
</dbReference>
<dbReference type="STRING" id="177199.A0A420YP70"/>
<keyword evidence="5" id="KW-0648">Protein biosynthesis</keyword>
<reference evidence="11 12" key="1">
    <citation type="submission" date="2018-08" db="EMBL/GenBank/DDBJ databases">
        <title>Draft genome of the lignicolous fungus Coniochaeta pulveracea.</title>
        <authorList>
            <person name="Borstlap C.J."/>
            <person name="De Witt R.N."/>
            <person name="Botha A."/>
            <person name="Volschenk H."/>
        </authorList>
    </citation>
    <scope>NUCLEOTIDE SEQUENCE [LARGE SCALE GENOMIC DNA]</scope>
    <source>
        <strain evidence="11 12">CAB683</strain>
    </source>
</reference>
<evidence type="ECO:0000313" key="12">
    <source>
        <dbReference type="Proteomes" id="UP000275385"/>
    </source>
</evidence>
<dbReference type="GO" id="GO:0005851">
    <property type="term" value="C:eukaryotic translation initiation factor 2B complex"/>
    <property type="evidence" value="ECO:0007669"/>
    <property type="project" value="TreeGrafter"/>
</dbReference>
<keyword evidence="3" id="KW-0963">Cytoplasm</keyword>
<dbReference type="AlphaFoldDB" id="A0A420YP70"/>
<dbReference type="EMBL" id="QVQW01000001">
    <property type="protein sequence ID" value="RKU49616.1"/>
    <property type="molecule type" value="Genomic_DNA"/>
</dbReference>
<evidence type="ECO:0000256" key="5">
    <source>
        <dbReference type="ARBA" id="ARBA00022917"/>
    </source>
</evidence>
<comment type="caution">
    <text evidence="11">The sequence shown here is derived from an EMBL/GenBank/DDBJ whole genome shotgun (WGS) entry which is preliminary data.</text>
</comment>
<dbReference type="GO" id="GO:0005085">
    <property type="term" value="F:guanyl-nucleotide exchange factor activity"/>
    <property type="evidence" value="ECO:0007669"/>
    <property type="project" value="TreeGrafter"/>
</dbReference>
<dbReference type="PANTHER" id="PTHR45859:SF1">
    <property type="entry name" value="TRANSLATION INITIATION FACTOR EIF-2B SUBUNIT BETA"/>
    <property type="match status" value="1"/>
</dbReference>
<dbReference type="SUPFAM" id="SSF100950">
    <property type="entry name" value="NagB/RpiA/CoA transferase-like"/>
    <property type="match status" value="1"/>
</dbReference>
<evidence type="ECO:0000313" key="11">
    <source>
        <dbReference type="EMBL" id="RKU49616.1"/>
    </source>
</evidence>